<dbReference type="KEGG" id="ttr:Tter_2193"/>
<dbReference type="Pfam" id="PF01627">
    <property type="entry name" value="Hpt"/>
    <property type="match status" value="1"/>
</dbReference>
<protein>
    <submittedName>
        <fullName evidence="3">Hpt protein</fullName>
    </submittedName>
</protein>
<dbReference type="PROSITE" id="PS50894">
    <property type="entry name" value="HPT"/>
    <property type="match status" value="1"/>
</dbReference>
<dbReference type="SMART" id="SM00073">
    <property type="entry name" value="HPT"/>
    <property type="match status" value="1"/>
</dbReference>
<dbReference type="STRING" id="525904.Tter_2193"/>
<dbReference type="GO" id="GO:0009927">
    <property type="term" value="F:histidine phosphotransfer kinase activity"/>
    <property type="evidence" value="ECO:0007669"/>
    <property type="project" value="InterPro"/>
</dbReference>
<reference evidence="4" key="1">
    <citation type="journal article" date="2010" name="Stand. Genomic Sci.">
        <title>Complete genome sequence of 'Thermobaculum terrenum' type strain (YNP1).</title>
        <authorList>
            <person name="Kiss H."/>
            <person name="Cleland D."/>
            <person name="Lapidus A."/>
            <person name="Lucas S."/>
            <person name="Glavina Del Rio T."/>
            <person name="Nolan M."/>
            <person name="Tice H."/>
            <person name="Han C."/>
            <person name="Goodwin L."/>
            <person name="Pitluck S."/>
            <person name="Liolios K."/>
            <person name="Ivanova N."/>
            <person name="Mavromatis K."/>
            <person name="Ovchinnikova G."/>
            <person name="Pati A."/>
            <person name="Chen A."/>
            <person name="Palaniappan K."/>
            <person name="Land M."/>
            <person name="Hauser L."/>
            <person name="Chang Y."/>
            <person name="Jeffries C."/>
            <person name="Lu M."/>
            <person name="Brettin T."/>
            <person name="Detter J."/>
            <person name="Goker M."/>
            <person name="Tindall B."/>
            <person name="Beck B."/>
            <person name="McDermott T."/>
            <person name="Woyke T."/>
            <person name="Bristow J."/>
            <person name="Eisen J."/>
            <person name="Markowitz V."/>
            <person name="Hugenholtz P."/>
            <person name="Kyrpides N."/>
            <person name="Klenk H."/>
            <person name="Cheng J."/>
        </authorList>
    </citation>
    <scope>NUCLEOTIDE SEQUENCE [LARGE SCALE GENOMIC DNA]</scope>
    <source>
        <strain evidence="4">ATCC BAA-798 / YNP1</strain>
    </source>
</reference>
<dbReference type="InterPro" id="IPR036641">
    <property type="entry name" value="HPT_dom_sf"/>
</dbReference>
<dbReference type="GO" id="GO:0043424">
    <property type="term" value="F:protein histidine kinase binding"/>
    <property type="evidence" value="ECO:0007669"/>
    <property type="project" value="InterPro"/>
</dbReference>
<sequence length="120" mass="13124">MREESVLSRQALEAIREMAGSEEVFGELIEMFITDSQERLATIERALVEQDAEALGSAAHALKGSCANFGAAHLEELCRQLQEMGYGGDLEGARALLPQVRLELERLHAALARELGSRDA</sequence>
<evidence type="ECO:0000259" key="2">
    <source>
        <dbReference type="PROSITE" id="PS50894"/>
    </source>
</evidence>
<organism evidence="3 4">
    <name type="scientific">Thermobaculum terrenum (strain ATCC BAA-798 / CCMEE 7001 / YNP1)</name>
    <dbReference type="NCBI Taxonomy" id="525904"/>
    <lineage>
        <taxon>Bacteria</taxon>
        <taxon>Bacillati</taxon>
        <taxon>Chloroflexota</taxon>
        <taxon>Chloroflexia</taxon>
        <taxon>Candidatus Thermobaculales</taxon>
        <taxon>Candidatus Thermobaculaceae</taxon>
        <taxon>Thermobaculum</taxon>
    </lineage>
</organism>
<dbReference type="CDD" id="cd00088">
    <property type="entry name" value="HPT"/>
    <property type="match status" value="1"/>
</dbReference>
<evidence type="ECO:0000256" key="1">
    <source>
        <dbReference type="PROSITE-ProRule" id="PRU00110"/>
    </source>
</evidence>
<dbReference type="GO" id="GO:0005737">
    <property type="term" value="C:cytoplasm"/>
    <property type="evidence" value="ECO:0007669"/>
    <property type="project" value="TreeGrafter"/>
</dbReference>
<dbReference type="EMBL" id="CP001826">
    <property type="protein sequence ID" value="ACZ43093.1"/>
    <property type="molecule type" value="Genomic_DNA"/>
</dbReference>
<dbReference type="PANTHER" id="PTHR28242">
    <property type="entry name" value="PHOSPHORELAY INTERMEDIATE PROTEIN YPD1"/>
    <property type="match status" value="1"/>
</dbReference>
<feature type="domain" description="HPt" evidence="2">
    <location>
        <begin position="21"/>
        <end position="114"/>
    </location>
</feature>
<proteinExistence type="predicted"/>
<gene>
    <name evidence="3" type="ordered locus">Tter_2193</name>
</gene>
<feature type="modified residue" description="Phosphohistidine" evidence="1">
    <location>
        <position position="60"/>
    </location>
</feature>
<dbReference type="PANTHER" id="PTHR28242:SF52">
    <property type="entry name" value="PHOSPHORELAY INTERMEDIATE PROTEIN YPD1"/>
    <property type="match status" value="1"/>
</dbReference>
<evidence type="ECO:0000313" key="3">
    <source>
        <dbReference type="EMBL" id="ACZ43093.1"/>
    </source>
</evidence>
<keyword evidence="4" id="KW-1185">Reference proteome</keyword>
<dbReference type="HOGENOM" id="CLU_157042_1_0_0"/>
<dbReference type="Gene3D" id="1.20.120.160">
    <property type="entry name" value="HPT domain"/>
    <property type="match status" value="1"/>
</dbReference>
<dbReference type="Proteomes" id="UP000000323">
    <property type="component" value="Chromosome 2"/>
</dbReference>
<dbReference type="InterPro" id="IPR045871">
    <property type="entry name" value="AHP1-5/YPD1"/>
</dbReference>
<dbReference type="GO" id="GO:0000160">
    <property type="term" value="P:phosphorelay signal transduction system"/>
    <property type="evidence" value="ECO:0007669"/>
    <property type="project" value="InterPro"/>
</dbReference>
<evidence type="ECO:0000313" key="4">
    <source>
        <dbReference type="Proteomes" id="UP000000323"/>
    </source>
</evidence>
<dbReference type="SUPFAM" id="SSF47226">
    <property type="entry name" value="Histidine-containing phosphotransfer domain, HPT domain"/>
    <property type="match status" value="1"/>
</dbReference>
<accession>D1CH72</accession>
<dbReference type="InterPro" id="IPR008207">
    <property type="entry name" value="Sig_transdc_His_kin_Hpt_dom"/>
</dbReference>
<dbReference type="RefSeq" id="WP_012876124.1">
    <property type="nucleotide sequence ID" value="NC_013526.1"/>
</dbReference>
<keyword evidence="1" id="KW-0597">Phosphoprotein</keyword>
<name>D1CH72_THET1</name>
<dbReference type="OrthoDB" id="9131849at2"/>
<dbReference type="AlphaFoldDB" id="D1CH72"/>
<dbReference type="eggNOG" id="COG2198">
    <property type="taxonomic scope" value="Bacteria"/>
</dbReference>